<dbReference type="Proteomes" id="UP000821865">
    <property type="component" value="Chromosome 1"/>
</dbReference>
<accession>A0ACB8DSQ8</accession>
<keyword evidence="2" id="KW-1185">Reference proteome</keyword>
<protein>
    <submittedName>
        <fullName evidence="1">Uncharacterized protein</fullName>
    </submittedName>
</protein>
<dbReference type="EMBL" id="CM023470">
    <property type="protein sequence ID" value="KAH7977308.1"/>
    <property type="molecule type" value="Genomic_DNA"/>
</dbReference>
<gene>
    <name evidence="1" type="ORF">HPB49_000576</name>
</gene>
<sequence>MTGARRRSKQGKRNVAKENEDADNLPFGGKVRLARRRKPDGWLVIALEVLGAAVVFVLVYLGYYHQEAVHFHLNHAYAHVGHAHAQHVVAHKYLHGNGVPKNSSMAFYWFRKAADQGHAHSAYNLAVGHMQGFATDVKKGEAKKLIKYAADNGVHEAHRVYHEACHAGNEAELRSIFIRILPEGNIALLACQTPSVSAKLLAADPLTVPNFQLAAHIYQATPPSTFRGVTHDITRKTSSAVLMGNPWDPDSGILTARMMCSTHTALITFSGSHIPHWVNYQRVMVRCAP</sequence>
<evidence type="ECO:0000313" key="2">
    <source>
        <dbReference type="Proteomes" id="UP000821865"/>
    </source>
</evidence>
<reference evidence="1" key="1">
    <citation type="submission" date="2020-05" db="EMBL/GenBank/DDBJ databases">
        <title>Large-scale comparative analyses of tick genomes elucidate their genetic diversity and vector capacities.</title>
        <authorList>
            <person name="Jia N."/>
            <person name="Wang J."/>
            <person name="Shi W."/>
            <person name="Du L."/>
            <person name="Sun Y."/>
            <person name="Zhan W."/>
            <person name="Jiang J."/>
            <person name="Wang Q."/>
            <person name="Zhang B."/>
            <person name="Ji P."/>
            <person name="Sakyi L.B."/>
            <person name="Cui X."/>
            <person name="Yuan T."/>
            <person name="Jiang B."/>
            <person name="Yang W."/>
            <person name="Lam T.T.-Y."/>
            <person name="Chang Q."/>
            <person name="Ding S."/>
            <person name="Wang X."/>
            <person name="Zhu J."/>
            <person name="Ruan X."/>
            <person name="Zhao L."/>
            <person name="Wei J."/>
            <person name="Que T."/>
            <person name="Du C."/>
            <person name="Cheng J."/>
            <person name="Dai P."/>
            <person name="Han X."/>
            <person name="Huang E."/>
            <person name="Gao Y."/>
            <person name="Liu J."/>
            <person name="Shao H."/>
            <person name="Ye R."/>
            <person name="Li L."/>
            <person name="Wei W."/>
            <person name="Wang X."/>
            <person name="Wang C."/>
            <person name="Yang T."/>
            <person name="Huo Q."/>
            <person name="Li W."/>
            <person name="Guo W."/>
            <person name="Chen H."/>
            <person name="Zhou L."/>
            <person name="Ni X."/>
            <person name="Tian J."/>
            <person name="Zhou Y."/>
            <person name="Sheng Y."/>
            <person name="Liu T."/>
            <person name="Pan Y."/>
            <person name="Xia L."/>
            <person name="Li J."/>
            <person name="Zhao F."/>
            <person name="Cao W."/>
        </authorList>
    </citation>
    <scope>NUCLEOTIDE SEQUENCE</scope>
    <source>
        <strain evidence="1">Dsil-2018</strain>
    </source>
</reference>
<comment type="caution">
    <text evidence="1">The sequence shown here is derived from an EMBL/GenBank/DDBJ whole genome shotgun (WGS) entry which is preliminary data.</text>
</comment>
<evidence type="ECO:0000313" key="1">
    <source>
        <dbReference type="EMBL" id="KAH7977308.1"/>
    </source>
</evidence>
<name>A0ACB8DSQ8_DERSI</name>
<proteinExistence type="predicted"/>
<organism evidence="1 2">
    <name type="scientific">Dermacentor silvarum</name>
    <name type="common">Tick</name>
    <dbReference type="NCBI Taxonomy" id="543639"/>
    <lineage>
        <taxon>Eukaryota</taxon>
        <taxon>Metazoa</taxon>
        <taxon>Ecdysozoa</taxon>
        <taxon>Arthropoda</taxon>
        <taxon>Chelicerata</taxon>
        <taxon>Arachnida</taxon>
        <taxon>Acari</taxon>
        <taxon>Parasitiformes</taxon>
        <taxon>Ixodida</taxon>
        <taxon>Ixodoidea</taxon>
        <taxon>Ixodidae</taxon>
        <taxon>Rhipicephalinae</taxon>
        <taxon>Dermacentor</taxon>
    </lineage>
</organism>